<evidence type="ECO:0000313" key="2">
    <source>
        <dbReference type="Proteomes" id="UP000635726"/>
    </source>
</evidence>
<organism evidence="1 2">
    <name type="scientific">Deinococcus aquiradiocola</name>
    <dbReference type="NCBI Taxonomy" id="393059"/>
    <lineage>
        <taxon>Bacteria</taxon>
        <taxon>Thermotogati</taxon>
        <taxon>Deinococcota</taxon>
        <taxon>Deinococci</taxon>
        <taxon>Deinococcales</taxon>
        <taxon>Deinococcaceae</taxon>
        <taxon>Deinococcus</taxon>
    </lineage>
</organism>
<reference evidence="1" key="1">
    <citation type="journal article" date="2014" name="Int. J. Syst. Evol. Microbiol.">
        <title>Complete genome sequence of Corynebacterium casei LMG S-19264T (=DSM 44701T), isolated from a smear-ripened cheese.</title>
        <authorList>
            <consortium name="US DOE Joint Genome Institute (JGI-PGF)"/>
            <person name="Walter F."/>
            <person name="Albersmeier A."/>
            <person name="Kalinowski J."/>
            <person name="Ruckert C."/>
        </authorList>
    </citation>
    <scope>NUCLEOTIDE SEQUENCE</scope>
    <source>
        <strain evidence="1">JCM 14371</strain>
    </source>
</reference>
<gene>
    <name evidence="1" type="ORF">GCM10008939_02700</name>
</gene>
<comment type="caution">
    <text evidence="1">The sequence shown here is derived from an EMBL/GenBank/DDBJ whole genome shotgun (WGS) entry which is preliminary data.</text>
</comment>
<dbReference type="RefSeq" id="WP_188960432.1">
    <property type="nucleotide sequence ID" value="NZ_BMOE01000001.1"/>
</dbReference>
<dbReference type="InterPro" id="IPR057572">
    <property type="entry name" value="NonGDSL"/>
</dbReference>
<dbReference type="PANTHER" id="PTHR30383">
    <property type="entry name" value="THIOESTERASE 1/PROTEASE 1/LYSOPHOSPHOLIPASE L1"/>
    <property type="match status" value="1"/>
</dbReference>
<evidence type="ECO:0000313" key="1">
    <source>
        <dbReference type="EMBL" id="GGJ62315.1"/>
    </source>
</evidence>
<evidence type="ECO:0008006" key="3">
    <source>
        <dbReference type="Google" id="ProtNLM"/>
    </source>
</evidence>
<dbReference type="SUPFAM" id="SSF52266">
    <property type="entry name" value="SGNH hydrolase"/>
    <property type="match status" value="1"/>
</dbReference>
<reference evidence="1" key="2">
    <citation type="submission" date="2020-09" db="EMBL/GenBank/DDBJ databases">
        <authorList>
            <person name="Sun Q."/>
            <person name="Ohkuma M."/>
        </authorList>
    </citation>
    <scope>NUCLEOTIDE SEQUENCE</scope>
    <source>
        <strain evidence="1">JCM 14371</strain>
    </source>
</reference>
<name>A0A917P5B7_9DEIO</name>
<keyword evidence="2" id="KW-1185">Reference proteome</keyword>
<proteinExistence type="predicted"/>
<dbReference type="EMBL" id="BMOE01000001">
    <property type="protein sequence ID" value="GGJ62315.1"/>
    <property type="molecule type" value="Genomic_DNA"/>
</dbReference>
<dbReference type="AlphaFoldDB" id="A0A917P5B7"/>
<protein>
    <recommendedName>
        <fullName evidence="3">SGNH hydrolase-type esterase domain-containing protein</fullName>
    </recommendedName>
</protein>
<dbReference type="PANTHER" id="PTHR30383:SF5">
    <property type="entry name" value="SGNH HYDROLASE-TYPE ESTERASE DOMAIN-CONTAINING PROTEIN"/>
    <property type="match status" value="1"/>
</dbReference>
<dbReference type="CDD" id="cd00229">
    <property type="entry name" value="SGNH_hydrolase"/>
    <property type="match status" value="1"/>
</dbReference>
<dbReference type="Proteomes" id="UP000635726">
    <property type="component" value="Unassembled WGS sequence"/>
</dbReference>
<dbReference type="GO" id="GO:0004622">
    <property type="term" value="F:phosphatidylcholine lysophospholipase activity"/>
    <property type="evidence" value="ECO:0007669"/>
    <property type="project" value="TreeGrafter"/>
</dbReference>
<dbReference type="InterPro" id="IPR051532">
    <property type="entry name" value="Ester_Hydrolysis_Enzymes"/>
</dbReference>
<sequence length="251" mass="27022">MQVQALPLTLGGIMVLLTATMTVASPQSLPVLDPTLARLCDASAPDYAHDSHSVLPELNDHLRVVVIGSSSTAGAGASRPQYAYVNRFRDQLLAHAPHAIVINKGVGGNVLTDIIRRAGRDVYAQHPDLVVLQTGTNDARQGIPPAQYRHDLSTFVKDLQRHHLNVVLIDNQYIPDQLGSGEYQSIIRATRDVAHTTGVPLVSRYALGRTLVERGGLNGDDLIASDRLHPNDLMHACTGRALTATVLATTD</sequence>
<dbReference type="Pfam" id="PF25182">
    <property type="entry name" value="NonGDSL"/>
    <property type="match status" value="1"/>
</dbReference>
<dbReference type="Gene3D" id="3.40.50.1110">
    <property type="entry name" value="SGNH hydrolase"/>
    <property type="match status" value="1"/>
</dbReference>
<dbReference type="InterPro" id="IPR036514">
    <property type="entry name" value="SGNH_hydro_sf"/>
</dbReference>
<accession>A0A917P5B7</accession>